<dbReference type="GO" id="GO:0008483">
    <property type="term" value="F:transaminase activity"/>
    <property type="evidence" value="ECO:0007669"/>
    <property type="project" value="UniProtKB-KW"/>
</dbReference>
<dbReference type="CDD" id="cd00609">
    <property type="entry name" value="AAT_like"/>
    <property type="match status" value="1"/>
</dbReference>
<evidence type="ECO:0000259" key="6">
    <source>
        <dbReference type="Pfam" id="PF00155"/>
    </source>
</evidence>
<dbReference type="NCBIfam" id="NF006388">
    <property type="entry name" value="PRK08637.1"/>
    <property type="match status" value="1"/>
</dbReference>
<comment type="similarity">
    <text evidence="2">Belongs to the class-I pyridoxal-phosphate-dependent aminotransferase family.</text>
</comment>
<evidence type="ECO:0000313" key="8">
    <source>
        <dbReference type="Proteomes" id="UP000178449"/>
    </source>
</evidence>
<dbReference type="InterPro" id="IPR015424">
    <property type="entry name" value="PyrdxlP-dep_Trfase"/>
</dbReference>
<dbReference type="InterPro" id="IPR050596">
    <property type="entry name" value="AspAT/PAT-like"/>
</dbReference>
<protein>
    <recommendedName>
        <fullName evidence="6">Aminotransferase class I/classII large domain-containing protein</fullName>
    </recommendedName>
</protein>
<dbReference type="Proteomes" id="UP000178449">
    <property type="component" value="Unassembled WGS sequence"/>
</dbReference>
<dbReference type="Pfam" id="PF00155">
    <property type="entry name" value="Aminotran_1_2"/>
    <property type="match status" value="1"/>
</dbReference>
<evidence type="ECO:0000256" key="4">
    <source>
        <dbReference type="ARBA" id="ARBA00022679"/>
    </source>
</evidence>
<organism evidence="7 8">
    <name type="scientific">Candidatus Lambdaproteobacteria bacterium RIFOXYD2_FULL_50_16</name>
    <dbReference type="NCBI Taxonomy" id="1817772"/>
    <lineage>
        <taxon>Bacteria</taxon>
        <taxon>Pseudomonadati</taxon>
        <taxon>Pseudomonadota</taxon>
        <taxon>Candidatus Lambdaproteobacteria</taxon>
    </lineage>
</organism>
<dbReference type="EMBL" id="MFNE01000010">
    <property type="protein sequence ID" value="OGG96750.1"/>
    <property type="molecule type" value="Genomic_DNA"/>
</dbReference>
<dbReference type="PANTHER" id="PTHR46383">
    <property type="entry name" value="ASPARTATE AMINOTRANSFERASE"/>
    <property type="match status" value="1"/>
</dbReference>
<name>A0A1F6GF56_9PROT</name>
<dbReference type="Gene3D" id="3.40.640.10">
    <property type="entry name" value="Type I PLP-dependent aspartate aminotransferase-like (Major domain)"/>
    <property type="match status" value="1"/>
</dbReference>
<dbReference type="InterPro" id="IPR015421">
    <property type="entry name" value="PyrdxlP-dep_Trfase_major"/>
</dbReference>
<keyword evidence="5" id="KW-0663">Pyridoxal phosphate</keyword>
<dbReference type="InterPro" id="IPR004839">
    <property type="entry name" value="Aminotransferase_I/II_large"/>
</dbReference>
<reference evidence="7 8" key="1">
    <citation type="journal article" date="2016" name="Nat. Commun.">
        <title>Thousands of microbial genomes shed light on interconnected biogeochemical processes in an aquifer system.</title>
        <authorList>
            <person name="Anantharaman K."/>
            <person name="Brown C.T."/>
            <person name="Hug L.A."/>
            <person name="Sharon I."/>
            <person name="Castelle C.J."/>
            <person name="Probst A.J."/>
            <person name="Thomas B.C."/>
            <person name="Singh A."/>
            <person name="Wilkins M.J."/>
            <person name="Karaoz U."/>
            <person name="Brodie E.L."/>
            <person name="Williams K.H."/>
            <person name="Hubbard S.S."/>
            <person name="Banfield J.F."/>
        </authorList>
    </citation>
    <scope>NUCLEOTIDE SEQUENCE [LARGE SCALE GENOMIC DNA]</scope>
</reference>
<evidence type="ECO:0000256" key="1">
    <source>
        <dbReference type="ARBA" id="ARBA00001933"/>
    </source>
</evidence>
<sequence>MNPLAIQSNEAINKAAPAAFALLSNTAQRLFFPKGILSQSAEAKDRAHKFNATIGTATEAGGPMYLQAAGRYFAELSPAEIFPYAPPAGRPGLREAWRKKMVQDNPGLKGKAYSLPIVTSAITHGLSLVGQLFLNPDDRVIAPDKIWGNYKLTFETVLEARIETFAMFDAQGGFNLDGFQVAVREEGRRSGKVIALLNFPNNPTGYTPTVEEAQSIVEILKAEAALGTKILSLSDDSYFGLFYENSTKESLFAQLADAHPNILAVKLDGATKEYYAWGFRTGFLTFGHVAGEPLFAGLEQKVKGAIRAGISNCCHASQTVTEKMLKDPDLSRQWQEKFEIMKTRALEVKRVLDQPEMVKVLKYYPFNSGYFMCLKLEGVDAETLRLHLLDKYGVGAISIGSSDLRVAFSCIETQDIAELFSLIRQGVLDLKA</sequence>
<evidence type="ECO:0000256" key="2">
    <source>
        <dbReference type="ARBA" id="ARBA00007441"/>
    </source>
</evidence>
<evidence type="ECO:0000313" key="7">
    <source>
        <dbReference type="EMBL" id="OGG96750.1"/>
    </source>
</evidence>
<accession>A0A1F6GF56</accession>
<keyword evidence="4" id="KW-0808">Transferase</keyword>
<evidence type="ECO:0000256" key="3">
    <source>
        <dbReference type="ARBA" id="ARBA00022576"/>
    </source>
</evidence>
<proteinExistence type="inferred from homology"/>
<dbReference type="PANTHER" id="PTHR46383:SF1">
    <property type="entry name" value="ASPARTATE AMINOTRANSFERASE"/>
    <property type="match status" value="1"/>
</dbReference>
<gene>
    <name evidence="7" type="ORF">A2527_04130</name>
</gene>
<dbReference type="AlphaFoldDB" id="A0A1F6GF56"/>
<keyword evidence="3" id="KW-0032">Aminotransferase</keyword>
<comment type="cofactor">
    <cofactor evidence="1">
        <name>pyridoxal 5'-phosphate</name>
        <dbReference type="ChEBI" id="CHEBI:597326"/>
    </cofactor>
</comment>
<dbReference type="STRING" id="1817772.A2527_04130"/>
<dbReference type="GO" id="GO:0030170">
    <property type="term" value="F:pyridoxal phosphate binding"/>
    <property type="evidence" value="ECO:0007669"/>
    <property type="project" value="InterPro"/>
</dbReference>
<evidence type="ECO:0000256" key="5">
    <source>
        <dbReference type="ARBA" id="ARBA00022898"/>
    </source>
</evidence>
<comment type="caution">
    <text evidence="7">The sequence shown here is derived from an EMBL/GenBank/DDBJ whole genome shotgun (WGS) entry which is preliminary data.</text>
</comment>
<dbReference type="Gene3D" id="3.90.1150.10">
    <property type="entry name" value="Aspartate Aminotransferase, domain 1"/>
    <property type="match status" value="1"/>
</dbReference>
<feature type="domain" description="Aminotransferase class I/classII large" evidence="6">
    <location>
        <begin position="77"/>
        <end position="420"/>
    </location>
</feature>
<dbReference type="GO" id="GO:0006520">
    <property type="term" value="P:amino acid metabolic process"/>
    <property type="evidence" value="ECO:0007669"/>
    <property type="project" value="InterPro"/>
</dbReference>
<dbReference type="InterPro" id="IPR015422">
    <property type="entry name" value="PyrdxlP-dep_Trfase_small"/>
</dbReference>
<dbReference type="SUPFAM" id="SSF53383">
    <property type="entry name" value="PLP-dependent transferases"/>
    <property type="match status" value="1"/>
</dbReference>